<gene>
    <name evidence="1" type="ORF">ENS15_04110</name>
</gene>
<reference evidence="1" key="1">
    <citation type="journal article" date="2020" name="mSystems">
        <title>Genome- and Community-Level Interaction Insights into Carbon Utilization and Element Cycling Functions of Hydrothermarchaeota in Hydrothermal Sediment.</title>
        <authorList>
            <person name="Zhou Z."/>
            <person name="Liu Y."/>
            <person name="Xu W."/>
            <person name="Pan J."/>
            <person name="Luo Z.H."/>
            <person name="Li M."/>
        </authorList>
    </citation>
    <scope>NUCLEOTIDE SEQUENCE [LARGE SCALE GENOMIC DNA]</scope>
    <source>
        <strain evidence="1">SpSt-464</strain>
    </source>
</reference>
<evidence type="ECO:0000313" key="1">
    <source>
        <dbReference type="EMBL" id="HFK23817.1"/>
    </source>
</evidence>
<accession>A0A7C3N5N6</accession>
<comment type="caution">
    <text evidence="1">The sequence shown here is derived from an EMBL/GenBank/DDBJ whole genome shotgun (WGS) entry which is preliminary data.</text>
</comment>
<dbReference type="InterPro" id="IPR025529">
    <property type="entry name" value="DUF4416"/>
</dbReference>
<protein>
    <submittedName>
        <fullName evidence="1">DUF4416 family protein</fullName>
    </submittedName>
</protein>
<dbReference type="EMBL" id="DSTT01000005">
    <property type="protein sequence ID" value="HFK23817.1"/>
    <property type="molecule type" value="Genomic_DNA"/>
</dbReference>
<dbReference type="Pfam" id="PF14385">
    <property type="entry name" value="DUF4416"/>
    <property type="match status" value="1"/>
</dbReference>
<proteinExistence type="predicted"/>
<sequence length="171" mass="20539">MEKNILFCGLLYSDRNIRYKALSEIRDAFGEIKNFSQTIEFSKFSHYYDEEIGENITREWISFEETISLESFFEKKRISIDIESRFKILGKRKINIDPGVITLNNVQLLTTKNYSHRVYLGEGIFCEVTFIFTKNGIKYLDWTYPDYKSDEAKNFFLKEREFLKNLRKEER</sequence>
<organism evidence="1">
    <name type="scientific">candidate division WOR-3 bacterium</name>
    <dbReference type="NCBI Taxonomy" id="2052148"/>
    <lineage>
        <taxon>Bacteria</taxon>
        <taxon>Bacteria division WOR-3</taxon>
    </lineage>
</organism>
<name>A0A7C3N5N6_UNCW3</name>
<dbReference type="AlphaFoldDB" id="A0A7C3N5N6"/>